<dbReference type="EMBL" id="BQNB010016529">
    <property type="protein sequence ID" value="GJT52800.1"/>
    <property type="molecule type" value="Genomic_DNA"/>
</dbReference>
<dbReference type="Gene3D" id="1.10.340.70">
    <property type="match status" value="1"/>
</dbReference>
<dbReference type="Gene3D" id="3.30.70.270">
    <property type="match status" value="1"/>
</dbReference>
<keyword evidence="4" id="KW-0695">RNA-directed DNA polymerase</keyword>
<feature type="domain" description="Integrase zinc-binding" evidence="3">
    <location>
        <begin position="264"/>
        <end position="318"/>
    </location>
</feature>
<evidence type="ECO:0000259" key="2">
    <source>
        <dbReference type="Pfam" id="PF00078"/>
    </source>
</evidence>
<dbReference type="InterPro" id="IPR041588">
    <property type="entry name" value="Integrase_H2C2"/>
</dbReference>
<organism evidence="4 5">
    <name type="scientific">Tanacetum coccineum</name>
    <dbReference type="NCBI Taxonomy" id="301880"/>
    <lineage>
        <taxon>Eukaryota</taxon>
        <taxon>Viridiplantae</taxon>
        <taxon>Streptophyta</taxon>
        <taxon>Embryophyta</taxon>
        <taxon>Tracheophyta</taxon>
        <taxon>Spermatophyta</taxon>
        <taxon>Magnoliopsida</taxon>
        <taxon>eudicotyledons</taxon>
        <taxon>Gunneridae</taxon>
        <taxon>Pentapetalae</taxon>
        <taxon>asterids</taxon>
        <taxon>campanulids</taxon>
        <taxon>Asterales</taxon>
        <taxon>Asteraceae</taxon>
        <taxon>Asteroideae</taxon>
        <taxon>Anthemideae</taxon>
        <taxon>Anthemidinae</taxon>
        <taxon>Tanacetum</taxon>
    </lineage>
</organism>
<dbReference type="PANTHER" id="PTHR24559">
    <property type="entry name" value="TRANSPOSON TY3-I GAG-POL POLYPROTEIN"/>
    <property type="match status" value="1"/>
</dbReference>
<keyword evidence="4" id="KW-0548">Nucleotidyltransferase</keyword>
<gene>
    <name evidence="4" type="ORF">Tco_0978957</name>
</gene>
<accession>A0ABQ5EPJ7</accession>
<feature type="region of interest" description="Disordered" evidence="1">
    <location>
        <begin position="1"/>
        <end position="52"/>
    </location>
</feature>
<dbReference type="SUPFAM" id="SSF56672">
    <property type="entry name" value="DNA/RNA polymerases"/>
    <property type="match status" value="1"/>
</dbReference>
<reference evidence="4" key="1">
    <citation type="journal article" date="2022" name="Int. J. Mol. Sci.">
        <title>Draft Genome of Tanacetum Coccineum: Genomic Comparison of Closely Related Tanacetum-Family Plants.</title>
        <authorList>
            <person name="Yamashiro T."/>
            <person name="Shiraishi A."/>
            <person name="Nakayama K."/>
            <person name="Satake H."/>
        </authorList>
    </citation>
    <scope>NUCLEOTIDE SEQUENCE</scope>
</reference>
<dbReference type="Proteomes" id="UP001151760">
    <property type="component" value="Unassembled WGS sequence"/>
</dbReference>
<feature type="compositionally biased region" description="Basic and acidic residues" evidence="1">
    <location>
        <begin position="29"/>
        <end position="45"/>
    </location>
</feature>
<reference evidence="4" key="2">
    <citation type="submission" date="2022-01" db="EMBL/GenBank/DDBJ databases">
        <authorList>
            <person name="Yamashiro T."/>
            <person name="Shiraishi A."/>
            <person name="Satake H."/>
            <person name="Nakayama K."/>
        </authorList>
    </citation>
    <scope>NUCLEOTIDE SEQUENCE</scope>
</reference>
<dbReference type="GO" id="GO:0003964">
    <property type="term" value="F:RNA-directed DNA polymerase activity"/>
    <property type="evidence" value="ECO:0007669"/>
    <property type="project" value="UniProtKB-KW"/>
</dbReference>
<feature type="compositionally biased region" description="Acidic residues" evidence="1">
    <location>
        <begin position="16"/>
        <end position="28"/>
    </location>
</feature>
<keyword evidence="4" id="KW-0808">Transferase</keyword>
<dbReference type="Gene3D" id="3.10.10.10">
    <property type="entry name" value="HIV Type 1 Reverse Transcriptase, subunit A, domain 1"/>
    <property type="match status" value="1"/>
</dbReference>
<dbReference type="InterPro" id="IPR043502">
    <property type="entry name" value="DNA/RNA_pol_sf"/>
</dbReference>
<sequence>MGYSISEDPEVKPIEEEPLEEPNEEGQLEESKKETDSNHLSDSRSRPGPVESGDFCKDLRSGYHQLRVHEADILKTVSRMRYRHFEFTVMPFGLTNALALFMELMNRVCKSYLDKFFIMFIDDILIYSKSKKDDEVHLKLVLELLKKESLFAKFSKCDFWLQEVHFLRHMVSNNDIHVDPSKIEEVKNWKAPKTPSEIGSFLGLASYYRCFVLIFSKISSIRGKLLAAQNKTTKEENAQDKMEKKEDRGLYYMDRIRVPLIGDIRTMIMGEGHTMRYSIHLGANKMYLDLRDMYWWPSMKKDIATYVSKCLTCSKVKAEHQRPLGLLQQSKIPELK</sequence>
<evidence type="ECO:0000256" key="1">
    <source>
        <dbReference type="SAM" id="MobiDB-lite"/>
    </source>
</evidence>
<protein>
    <submittedName>
        <fullName evidence="4">Reverse transcriptase domain-containing protein</fullName>
    </submittedName>
</protein>
<evidence type="ECO:0000313" key="4">
    <source>
        <dbReference type="EMBL" id="GJT52800.1"/>
    </source>
</evidence>
<dbReference type="PANTHER" id="PTHR24559:SF444">
    <property type="entry name" value="REVERSE TRANSCRIPTASE DOMAIN-CONTAINING PROTEIN"/>
    <property type="match status" value="1"/>
</dbReference>
<feature type="domain" description="Reverse transcriptase" evidence="2">
    <location>
        <begin position="58"/>
        <end position="167"/>
    </location>
</feature>
<dbReference type="Pfam" id="PF00078">
    <property type="entry name" value="RVT_1"/>
    <property type="match status" value="1"/>
</dbReference>
<dbReference type="InterPro" id="IPR053134">
    <property type="entry name" value="RNA-dir_DNA_polymerase"/>
</dbReference>
<evidence type="ECO:0000259" key="3">
    <source>
        <dbReference type="Pfam" id="PF17921"/>
    </source>
</evidence>
<dbReference type="InterPro" id="IPR043128">
    <property type="entry name" value="Rev_trsase/Diguanyl_cyclase"/>
</dbReference>
<evidence type="ECO:0000313" key="5">
    <source>
        <dbReference type="Proteomes" id="UP001151760"/>
    </source>
</evidence>
<name>A0ABQ5EPJ7_9ASTR</name>
<proteinExistence type="predicted"/>
<comment type="caution">
    <text evidence="4">The sequence shown here is derived from an EMBL/GenBank/DDBJ whole genome shotgun (WGS) entry which is preliminary data.</text>
</comment>
<dbReference type="Pfam" id="PF17921">
    <property type="entry name" value="Integrase_H2C2"/>
    <property type="match status" value="1"/>
</dbReference>
<keyword evidence="5" id="KW-1185">Reference proteome</keyword>
<dbReference type="CDD" id="cd01647">
    <property type="entry name" value="RT_LTR"/>
    <property type="match status" value="1"/>
</dbReference>
<dbReference type="InterPro" id="IPR000477">
    <property type="entry name" value="RT_dom"/>
</dbReference>